<accession>A0A1M5CCQ7</accession>
<name>A0A1M5CCQ7_9BACT</name>
<dbReference type="EMBL" id="FQUM01000006">
    <property type="protein sequence ID" value="SHF52501.1"/>
    <property type="molecule type" value="Genomic_DNA"/>
</dbReference>
<dbReference type="Proteomes" id="UP000184164">
    <property type="component" value="Unassembled WGS sequence"/>
</dbReference>
<dbReference type="AlphaFoldDB" id="A0A1M5CCQ7"/>
<proteinExistence type="predicted"/>
<organism evidence="1 2">
    <name type="scientific">Mariniphaga anaerophila</name>
    <dbReference type="NCBI Taxonomy" id="1484053"/>
    <lineage>
        <taxon>Bacteria</taxon>
        <taxon>Pseudomonadati</taxon>
        <taxon>Bacteroidota</taxon>
        <taxon>Bacteroidia</taxon>
        <taxon>Marinilabiliales</taxon>
        <taxon>Prolixibacteraceae</taxon>
        <taxon>Mariniphaga</taxon>
    </lineage>
</organism>
<gene>
    <name evidence="1" type="ORF">SAMN05444274_10659</name>
</gene>
<protein>
    <submittedName>
        <fullName evidence="1">Uncharacterized protein</fullName>
    </submittedName>
</protein>
<evidence type="ECO:0000313" key="1">
    <source>
        <dbReference type="EMBL" id="SHF52501.1"/>
    </source>
</evidence>
<keyword evidence="2" id="KW-1185">Reference proteome</keyword>
<dbReference type="OrthoDB" id="941020at2"/>
<sequence length="226" mass="26554">MRIITISVLFFLGFVVCVNAQEYFRISVDFTTKTKPAEGKANLTKGKVYYDKYTKELIYDIQFPEKEKWIVQDSRMYKLVDDSVYFGEEIPSLNEFTVFHLSLNSNLSYFGLDQAQYTIGKVEKNKDLIVTYWNIPQQIQEVISSIAVARKGNSLYSVIIADENNQIRSKQFFKDYIKKGGFEFPGTIVQIFYDENQQESYQVMEFKNIVLNDNENESNYHYRLDK</sequence>
<dbReference type="STRING" id="1484053.SAMN05444274_10659"/>
<evidence type="ECO:0000313" key="2">
    <source>
        <dbReference type="Proteomes" id="UP000184164"/>
    </source>
</evidence>
<dbReference type="RefSeq" id="WP_073002342.1">
    <property type="nucleotide sequence ID" value="NZ_FQUM01000006.1"/>
</dbReference>
<reference evidence="1 2" key="1">
    <citation type="submission" date="2016-11" db="EMBL/GenBank/DDBJ databases">
        <authorList>
            <person name="Jaros S."/>
            <person name="Januszkiewicz K."/>
            <person name="Wedrychowicz H."/>
        </authorList>
    </citation>
    <scope>NUCLEOTIDE SEQUENCE [LARGE SCALE GENOMIC DNA]</scope>
    <source>
        <strain evidence="1 2">DSM 26910</strain>
    </source>
</reference>